<keyword evidence="1" id="KW-0521">NADP</keyword>
<feature type="domain" description="Enoyl reductase (ER)" evidence="3">
    <location>
        <begin position="9"/>
        <end position="317"/>
    </location>
</feature>
<dbReference type="EMBL" id="LAZR01001552">
    <property type="protein sequence ID" value="KKN42870.1"/>
    <property type="molecule type" value="Genomic_DNA"/>
</dbReference>
<evidence type="ECO:0000256" key="2">
    <source>
        <dbReference type="ARBA" id="ARBA00023002"/>
    </source>
</evidence>
<sequence>MKYISHEDGNLAFSETEKPVLKSHEVLVKVAAIGVNRADSMQRQGKYPAPAGDSPILGLECAGTVTELGKDVDNTWLNKRIFTLCSGGAYSEYVAVDAKQLMELPDDVTMAEGAAISEVYLTAFGALFELGKLQKGQTALIHAGASGVGGAAIQMAKSAGATVVITAGTDEKCQHAKELGADHAINYKTTDFVEYMKANDLTANAIVDPVSGSYLNKNAAIAAMDCQIVMLAFLDGRFAEVDFAALLRKRISFHASTLRNRSIDFKRQVRDDFVARFYNDIATKKYDFNLYKTLNWSDANEAHAILERNENAGKVVLLVK</sequence>
<dbReference type="Gene3D" id="3.40.50.720">
    <property type="entry name" value="NAD(P)-binding Rossmann-like Domain"/>
    <property type="match status" value="1"/>
</dbReference>
<dbReference type="GO" id="GO:0016651">
    <property type="term" value="F:oxidoreductase activity, acting on NAD(P)H"/>
    <property type="evidence" value="ECO:0007669"/>
    <property type="project" value="TreeGrafter"/>
</dbReference>
<protein>
    <recommendedName>
        <fullName evidence="3">Enoyl reductase (ER) domain-containing protein</fullName>
    </recommendedName>
</protein>
<name>A0A0F9QFN3_9ZZZZ</name>
<evidence type="ECO:0000256" key="1">
    <source>
        <dbReference type="ARBA" id="ARBA00022857"/>
    </source>
</evidence>
<dbReference type="SUPFAM" id="SSF51735">
    <property type="entry name" value="NAD(P)-binding Rossmann-fold domains"/>
    <property type="match status" value="1"/>
</dbReference>
<organism evidence="4">
    <name type="scientific">marine sediment metagenome</name>
    <dbReference type="NCBI Taxonomy" id="412755"/>
    <lineage>
        <taxon>unclassified sequences</taxon>
        <taxon>metagenomes</taxon>
        <taxon>ecological metagenomes</taxon>
    </lineage>
</organism>
<dbReference type="Pfam" id="PF08240">
    <property type="entry name" value="ADH_N"/>
    <property type="match status" value="1"/>
</dbReference>
<dbReference type="SUPFAM" id="SSF50129">
    <property type="entry name" value="GroES-like"/>
    <property type="match status" value="1"/>
</dbReference>
<dbReference type="PANTHER" id="PTHR48106">
    <property type="entry name" value="QUINONE OXIDOREDUCTASE PIG3-RELATED"/>
    <property type="match status" value="1"/>
</dbReference>
<dbReference type="PANTHER" id="PTHR48106:SF18">
    <property type="entry name" value="QUINONE OXIDOREDUCTASE PIG3"/>
    <property type="match status" value="1"/>
</dbReference>
<dbReference type="InterPro" id="IPR014189">
    <property type="entry name" value="Quinone_OxRdtase_PIG3"/>
</dbReference>
<comment type="caution">
    <text evidence="4">The sequence shown here is derived from an EMBL/GenBank/DDBJ whole genome shotgun (WGS) entry which is preliminary data.</text>
</comment>
<dbReference type="GO" id="GO:0070402">
    <property type="term" value="F:NADPH binding"/>
    <property type="evidence" value="ECO:0007669"/>
    <property type="project" value="TreeGrafter"/>
</dbReference>
<evidence type="ECO:0000259" key="3">
    <source>
        <dbReference type="SMART" id="SM00829"/>
    </source>
</evidence>
<dbReference type="InterPro" id="IPR036291">
    <property type="entry name" value="NAD(P)-bd_dom_sf"/>
</dbReference>
<keyword evidence="2" id="KW-0560">Oxidoreductase</keyword>
<evidence type="ECO:0000313" key="4">
    <source>
        <dbReference type="EMBL" id="KKN42870.1"/>
    </source>
</evidence>
<reference evidence="4" key="1">
    <citation type="journal article" date="2015" name="Nature">
        <title>Complex archaea that bridge the gap between prokaryotes and eukaryotes.</title>
        <authorList>
            <person name="Spang A."/>
            <person name="Saw J.H."/>
            <person name="Jorgensen S.L."/>
            <person name="Zaremba-Niedzwiedzka K."/>
            <person name="Martijn J."/>
            <person name="Lind A.E."/>
            <person name="van Eijk R."/>
            <person name="Schleper C."/>
            <person name="Guy L."/>
            <person name="Ettema T.J."/>
        </authorList>
    </citation>
    <scope>NUCLEOTIDE SEQUENCE</scope>
</reference>
<dbReference type="NCBIfam" id="TIGR02824">
    <property type="entry name" value="quinone_pig3"/>
    <property type="match status" value="1"/>
</dbReference>
<dbReference type="InterPro" id="IPR013149">
    <property type="entry name" value="ADH-like_C"/>
</dbReference>
<dbReference type="InterPro" id="IPR011032">
    <property type="entry name" value="GroES-like_sf"/>
</dbReference>
<accession>A0A0F9QFN3</accession>
<dbReference type="InterPro" id="IPR020843">
    <property type="entry name" value="ER"/>
</dbReference>
<dbReference type="InterPro" id="IPR013154">
    <property type="entry name" value="ADH-like_N"/>
</dbReference>
<dbReference type="Pfam" id="PF00107">
    <property type="entry name" value="ADH_zinc_N"/>
    <property type="match status" value="1"/>
</dbReference>
<dbReference type="AlphaFoldDB" id="A0A0F9QFN3"/>
<dbReference type="CDD" id="cd05276">
    <property type="entry name" value="p53_inducible_oxidoreductase"/>
    <property type="match status" value="1"/>
</dbReference>
<dbReference type="SMART" id="SM00829">
    <property type="entry name" value="PKS_ER"/>
    <property type="match status" value="1"/>
</dbReference>
<gene>
    <name evidence="4" type="ORF">LCGC14_0708910</name>
</gene>
<proteinExistence type="predicted"/>
<dbReference type="Gene3D" id="3.90.180.10">
    <property type="entry name" value="Medium-chain alcohol dehydrogenases, catalytic domain"/>
    <property type="match status" value="1"/>
</dbReference>